<accession>A0A504IY10</accession>
<dbReference type="PROSITE" id="PS01124">
    <property type="entry name" value="HTH_ARAC_FAMILY_2"/>
    <property type="match status" value="1"/>
</dbReference>
<evidence type="ECO:0000259" key="1">
    <source>
        <dbReference type="PROSITE" id="PS01124"/>
    </source>
</evidence>
<dbReference type="InterPro" id="IPR018060">
    <property type="entry name" value="HTH_AraC"/>
</dbReference>
<evidence type="ECO:0000313" key="3">
    <source>
        <dbReference type="Proteomes" id="UP000315540"/>
    </source>
</evidence>
<feature type="domain" description="HTH araC/xylS-type" evidence="1">
    <location>
        <begin position="160"/>
        <end position="257"/>
    </location>
</feature>
<dbReference type="AlphaFoldDB" id="A0A504IY10"/>
<dbReference type="OrthoDB" id="662446at2"/>
<organism evidence="2 3">
    <name type="scientific">Aquimarina algicola</name>
    <dbReference type="NCBI Taxonomy" id="2589995"/>
    <lineage>
        <taxon>Bacteria</taxon>
        <taxon>Pseudomonadati</taxon>
        <taxon>Bacteroidota</taxon>
        <taxon>Flavobacteriia</taxon>
        <taxon>Flavobacteriales</taxon>
        <taxon>Flavobacteriaceae</taxon>
        <taxon>Aquimarina</taxon>
    </lineage>
</organism>
<dbReference type="GO" id="GO:0043565">
    <property type="term" value="F:sequence-specific DNA binding"/>
    <property type="evidence" value="ECO:0007669"/>
    <property type="project" value="InterPro"/>
</dbReference>
<dbReference type="EMBL" id="VFWZ01000008">
    <property type="protein sequence ID" value="TPN82914.1"/>
    <property type="molecule type" value="Genomic_DNA"/>
</dbReference>
<protein>
    <submittedName>
        <fullName evidence="2">Helix-turn-helix transcriptional regulator</fullName>
    </submittedName>
</protein>
<keyword evidence="3" id="KW-1185">Reference proteome</keyword>
<proteinExistence type="predicted"/>
<dbReference type="Gene3D" id="1.10.10.60">
    <property type="entry name" value="Homeodomain-like"/>
    <property type="match status" value="1"/>
</dbReference>
<sequence>MNIEVIKPSDIELQKYIECFYILTHSKEEGRTTYFTFPSIFSIVSISSNTNIIRTNRFIKTTESSILNFDSNLDVTFTKPLLIQYDGDVKEITTYFKPLGLSAFLNKSLNYYCDSDKTKFFPFLDYANAMNSILKIESSDKIIEQLENYWSSKLKKDTTFKLEKPIKAIIENPNKSISSIANDSNLSHKTLISHFNKNICKTPSEFRKIVRFRKTLQNKEKNNLTQLSYLSNYFDQAHMIKDFNKLTGYKPKDFFKKLYSIDEKINWIFT</sequence>
<comment type="caution">
    <text evidence="2">The sequence shown here is derived from an EMBL/GenBank/DDBJ whole genome shotgun (WGS) entry which is preliminary data.</text>
</comment>
<dbReference type="Proteomes" id="UP000315540">
    <property type="component" value="Unassembled WGS sequence"/>
</dbReference>
<evidence type="ECO:0000313" key="2">
    <source>
        <dbReference type="EMBL" id="TPN82914.1"/>
    </source>
</evidence>
<dbReference type="Pfam" id="PF12833">
    <property type="entry name" value="HTH_18"/>
    <property type="match status" value="1"/>
</dbReference>
<dbReference type="GO" id="GO:0003700">
    <property type="term" value="F:DNA-binding transcription factor activity"/>
    <property type="evidence" value="ECO:0007669"/>
    <property type="project" value="InterPro"/>
</dbReference>
<reference evidence="2 3" key="1">
    <citation type="submission" date="2019-06" db="EMBL/GenBank/DDBJ databases">
        <authorList>
            <person name="Meng X."/>
        </authorList>
    </citation>
    <scope>NUCLEOTIDE SEQUENCE [LARGE SCALE GENOMIC DNA]</scope>
    <source>
        <strain evidence="2 3">M625</strain>
    </source>
</reference>
<gene>
    <name evidence="2" type="ORF">FHK87_21035</name>
</gene>
<name>A0A504IY10_9FLAO</name>
<dbReference type="RefSeq" id="WP_140596356.1">
    <property type="nucleotide sequence ID" value="NZ_VFWZ01000008.1"/>
</dbReference>